<feature type="transmembrane region" description="Helical" evidence="2">
    <location>
        <begin position="7"/>
        <end position="25"/>
    </location>
</feature>
<reference evidence="3 4" key="1">
    <citation type="journal article" date="2014" name="PLoS Genet.">
        <title>Phylogenetically driven sequencing of extremely halophilic archaea reveals strategies for static and dynamic osmo-response.</title>
        <authorList>
            <person name="Becker E.A."/>
            <person name="Seitzer P.M."/>
            <person name="Tritt A."/>
            <person name="Larsen D."/>
            <person name="Krusor M."/>
            <person name="Yao A.I."/>
            <person name="Wu D."/>
            <person name="Madern D."/>
            <person name="Eisen J.A."/>
            <person name="Darling A.E."/>
            <person name="Facciotti M.T."/>
        </authorList>
    </citation>
    <scope>NUCLEOTIDE SEQUENCE [LARGE SCALE GENOMIC DNA]</scope>
    <source>
        <strain evidence="3 4">JCM 14089</strain>
    </source>
</reference>
<name>L9W6R2_9EURY</name>
<comment type="caution">
    <text evidence="3">The sequence shown here is derived from an EMBL/GenBank/DDBJ whole genome shotgun (WGS) entry which is preliminary data.</text>
</comment>
<dbReference type="OrthoDB" id="313155at2157"/>
<accession>L9W6R2</accession>
<keyword evidence="2" id="KW-0812">Transmembrane</keyword>
<keyword evidence="2" id="KW-0472">Membrane</keyword>
<organism evidence="3 4">
    <name type="scientific">Natronorubrum sulfidifaciens JCM 14089</name>
    <dbReference type="NCBI Taxonomy" id="1230460"/>
    <lineage>
        <taxon>Archaea</taxon>
        <taxon>Methanobacteriati</taxon>
        <taxon>Methanobacteriota</taxon>
        <taxon>Stenosarchaea group</taxon>
        <taxon>Halobacteria</taxon>
        <taxon>Halobacteriales</taxon>
        <taxon>Natrialbaceae</taxon>
        <taxon>Natronorubrum</taxon>
    </lineage>
</organism>
<evidence type="ECO:0000313" key="4">
    <source>
        <dbReference type="Proteomes" id="UP000011661"/>
    </source>
</evidence>
<dbReference type="PATRIC" id="fig|1230460.4.peg.1710"/>
<sequence>MRLTIRGWSLVAVVLASMGLSWQYGPRALNAVVTPLLVVLVAGLVTTARADRPEVKRTPIAEGSVGEQRSVEIAIESNSTVSATVRDTVGDGLSLVDGGGSVTASDGTDPVLATVLEGDERFSYEIRLAERGEHRLGPLTITVTDVLGLVERRFEYETQPSVVVYPRVHDLRDGAGQALWTLAESITGRDRTAFAHLRQYHHGDTLRDVNWNATAKRPDDDLVVTEYAAEEDVGAVLIAADCPPGWADELATAVATITTALLERRVSVGLAVPGGDYAPGAGDRHRHDLLSQLAVLEAGSLKESQRRQADVVVRADETGTRVSVDDRTIPFDRLTGHNEGERAEYSTQDHAGGSGGSEPGVST</sequence>
<feature type="transmembrane region" description="Helical" evidence="2">
    <location>
        <begin position="31"/>
        <end position="48"/>
    </location>
</feature>
<dbReference type="PANTHER" id="PTHR34351:SF1">
    <property type="entry name" value="SLR1927 PROTEIN"/>
    <property type="match status" value="1"/>
</dbReference>
<keyword evidence="2" id="KW-1133">Transmembrane helix</keyword>
<feature type="compositionally biased region" description="Basic and acidic residues" evidence="1">
    <location>
        <begin position="324"/>
        <end position="344"/>
    </location>
</feature>
<evidence type="ECO:0000256" key="2">
    <source>
        <dbReference type="SAM" id="Phobius"/>
    </source>
</evidence>
<dbReference type="Proteomes" id="UP000011661">
    <property type="component" value="Unassembled WGS sequence"/>
</dbReference>
<feature type="compositionally biased region" description="Gly residues" evidence="1">
    <location>
        <begin position="352"/>
        <end position="363"/>
    </location>
</feature>
<protein>
    <submittedName>
        <fullName evidence="3">Uncharacterized protein</fullName>
    </submittedName>
</protein>
<dbReference type="PANTHER" id="PTHR34351">
    <property type="entry name" value="SLR1927 PROTEIN-RELATED"/>
    <property type="match status" value="1"/>
</dbReference>
<gene>
    <name evidence="3" type="ORF">C495_08460</name>
</gene>
<proteinExistence type="predicted"/>
<evidence type="ECO:0000313" key="3">
    <source>
        <dbReference type="EMBL" id="ELY44961.1"/>
    </source>
</evidence>
<dbReference type="eggNOG" id="arCOG02744">
    <property type="taxonomic scope" value="Archaea"/>
</dbReference>
<dbReference type="RefSeq" id="WP_008161889.1">
    <property type="nucleotide sequence ID" value="NZ_AOHX01000037.1"/>
</dbReference>
<dbReference type="EMBL" id="AOHX01000037">
    <property type="protein sequence ID" value="ELY44961.1"/>
    <property type="molecule type" value="Genomic_DNA"/>
</dbReference>
<feature type="region of interest" description="Disordered" evidence="1">
    <location>
        <begin position="324"/>
        <end position="363"/>
    </location>
</feature>
<keyword evidence="4" id="KW-1185">Reference proteome</keyword>
<dbReference type="AlphaFoldDB" id="L9W6R2"/>
<dbReference type="STRING" id="1230460.C495_08460"/>
<evidence type="ECO:0000256" key="1">
    <source>
        <dbReference type="SAM" id="MobiDB-lite"/>
    </source>
</evidence>